<keyword evidence="1" id="KW-0809">Transit peptide</keyword>
<keyword evidence="1" id="KW-0653">Protein transport</keyword>
<dbReference type="InterPro" id="IPR050365">
    <property type="entry name" value="TIM50"/>
</dbReference>
<accession>A0A9Q0NYJ3</accession>
<comment type="function">
    <text evidence="1">Essential component of the TIM23 complex, a complex that mediates the translocation of transit peptide-containing proteins across the mitochondrial inner membrane.</text>
</comment>
<comment type="caution">
    <text evidence="4">The sequence shown here is derived from an EMBL/GenBank/DDBJ whole genome shotgun (WGS) entry which is preliminary data.</text>
</comment>
<dbReference type="AlphaFoldDB" id="A0A9Q0NYJ3"/>
<gene>
    <name evidence="4" type="ORF">OIU85_008699</name>
</gene>
<reference evidence="4" key="1">
    <citation type="submission" date="2022-11" db="EMBL/GenBank/DDBJ databases">
        <authorList>
            <person name="Hyden B.L."/>
            <person name="Feng K."/>
            <person name="Yates T."/>
            <person name="Jawdy S."/>
            <person name="Smart L.B."/>
            <person name="Muchero W."/>
        </authorList>
    </citation>
    <scope>NUCLEOTIDE SEQUENCE</scope>
    <source>
        <tissue evidence="4">Shoot tip</tissue>
    </source>
</reference>
<reference evidence="4" key="2">
    <citation type="journal article" date="2023" name="Int. J. Mol. Sci.">
        <title>De Novo Assembly and Annotation of 11 Diverse Shrub Willow (Salix) Genomes Reveals Novel Gene Organization in Sex-Linked Regions.</title>
        <authorList>
            <person name="Hyden B."/>
            <person name="Feng K."/>
            <person name="Yates T.B."/>
            <person name="Jawdy S."/>
            <person name="Cereghino C."/>
            <person name="Smart L.B."/>
            <person name="Muchero W."/>
        </authorList>
    </citation>
    <scope>NUCLEOTIDE SEQUENCE [LARGE SCALE GENOMIC DNA]</scope>
    <source>
        <tissue evidence="4">Shoot tip</tissue>
    </source>
</reference>
<keyword evidence="1" id="KW-0496">Mitochondrion</keyword>
<comment type="similarity">
    <text evidence="1">Belongs to the TIM50 family.</text>
</comment>
<dbReference type="SUPFAM" id="SSF56784">
    <property type="entry name" value="HAD-like"/>
    <property type="match status" value="1"/>
</dbReference>
<comment type="subunit">
    <text evidence="1">Component of the TIM23 complex.</text>
</comment>
<keyword evidence="1" id="KW-0811">Translocation</keyword>
<dbReference type="PANTHER" id="PTHR12210">
    <property type="entry name" value="DULLARD PROTEIN PHOSPHATASE"/>
    <property type="match status" value="1"/>
</dbReference>
<evidence type="ECO:0000259" key="3">
    <source>
        <dbReference type="PROSITE" id="PS50969"/>
    </source>
</evidence>
<dbReference type="InterPro" id="IPR036412">
    <property type="entry name" value="HAD-like_sf"/>
</dbReference>
<comment type="subcellular location">
    <subcellularLocation>
        <location evidence="1">Mitochondrion inner membrane</location>
        <topology evidence="1">Single-pass membrane protein</topology>
    </subcellularLocation>
</comment>
<dbReference type="PROSITE" id="PS50969">
    <property type="entry name" value="FCP1"/>
    <property type="match status" value="1"/>
</dbReference>
<dbReference type="Proteomes" id="UP001151529">
    <property type="component" value="Chromosome 7"/>
</dbReference>
<dbReference type="GO" id="GO:0015031">
    <property type="term" value="P:protein transport"/>
    <property type="evidence" value="ECO:0007669"/>
    <property type="project" value="UniProtKB-KW"/>
</dbReference>
<evidence type="ECO:0000313" key="4">
    <source>
        <dbReference type="EMBL" id="KAJ6678134.1"/>
    </source>
</evidence>
<evidence type="ECO:0000256" key="2">
    <source>
        <dbReference type="SAM" id="MobiDB-lite"/>
    </source>
</evidence>
<dbReference type="Pfam" id="PF03031">
    <property type="entry name" value="NIF"/>
    <property type="match status" value="1"/>
</dbReference>
<dbReference type="OrthoDB" id="1711508at2759"/>
<evidence type="ECO:0000256" key="1">
    <source>
        <dbReference type="RuleBase" id="RU365079"/>
    </source>
</evidence>
<feature type="region of interest" description="Disordered" evidence="2">
    <location>
        <begin position="1"/>
        <end position="25"/>
    </location>
</feature>
<dbReference type="GO" id="GO:0005744">
    <property type="term" value="C:TIM23 mitochondrial import inner membrane translocase complex"/>
    <property type="evidence" value="ECO:0007669"/>
    <property type="project" value="UniProtKB-UniRule"/>
</dbReference>
<dbReference type="EMBL" id="JAPFFL010000014">
    <property type="protein sequence ID" value="KAJ6678134.1"/>
    <property type="molecule type" value="Genomic_DNA"/>
</dbReference>
<dbReference type="InterPro" id="IPR004274">
    <property type="entry name" value="FCP1_dom"/>
</dbReference>
<dbReference type="Gene3D" id="3.40.50.1000">
    <property type="entry name" value="HAD superfamily/HAD-like"/>
    <property type="match status" value="1"/>
</dbReference>
<keyword evidence="5" id="KW-1185">Reference proteome</keyword>
<evidence type="ECO:0000313" key="5">
    <source>
        <dbReference type="Proteomes" id="UP001151529"/>
    </source>
</evidence>
<dbReference type="SMART" id="SM00577">
    <property type="entry name" value="CPDc"/>
    <property type="match status" value="1"/>
</dbReference>
<dbReference type="InterPro" id="IPR023214">
    <property type="entry name" value="HAD_sf"/>
</dbReference>
<proteinExistence type="inferred from homology"/>
<dbReference type="GO" id="GO:0016787">
    <property type="term" value="F:hydrolase activity"/>
    <property type="evidence" value="ECO:0007669"/>
    <property type="project" value="UniProtKB-KW"/>
</dbReference>
<feature type="domain" description="FCP1 homology" evidence="3">
    <location>
        <begin position="49"/>
        <end position="228"/>
    </location>
</feature>
<name>A0A9Q0NYJ3_SALVM</name>
<keyword evidence="4" id="KW-0378">Hydrolase</keyword>
<sequence>MPMQNSPLNPVPSKPLLQYRRKKKKRDEEASVKEVKIPDVCTLEQPRIRRVTKKLLILDVNGLLADIVSNVSVGYQANLVVSGKSVFKRPFCDDFLRFCFQKFDVGVWSSRTKRNLNPLIDFLFGDSRHKLLFCWDQSHCTDTGFTTVENTSKPMFLKELKKIWEYLESTPHLNKGEYDESNTLLLDDSPYKALCNPVCFLIVSNFSPCGCVTGFALGDFSTPFLIKFYVIVLLFRCTLLYFHSHTGTGTEQILH</sequence>
<organism evidence="4 5">
    <name type="scientific">Salix viminalis</name>
    <name type="common">Common osier</name>
    <name type="synonym">Basket willow</name>
    <dbReference type="NCBI Taxonomy" id="40686"/>
    <lineage>
        <taxon>Eukaryota</taxon>
        <taxon>Viridiplantae</taxon>
        <taxon>Streptophyta</taxon>
        <taxon>Embryophyta</taxon>
        <taxon>Tracheophyta</taxon>
        <taxon>Spermatophyta</taxon>
        <taxon>Magnoliopsida</taxon>
        <taxon>eudicotyledons</taxon>
        <taxon>Gunneridae</taxon>
        <taxon>Pentapetalae</taxon>
        <taxon>rosids</taxon>
        <taxon>fabids</taxon>
        <taxon>Malpighiales</taxon>
        <taxon>Salicaceae</taxon>
        <taxon>Saliceae</taxon>
        <taxon>Salix</taxon>
    </lineage>
</organism>
<protein>
    <recommendedName>
        <fullName evidence="1">Mitochondrial import inner membrane translocase subunit TIM50</fullName>
    </recommendedName>
</protein>
<keyword evidence="1" id="KW-0813">Transport</keyword>